<evidence type="ECO:0000256" key="3">
    <source>
        <dbReference type="ARBA" id="ARBA00022833"/>
    </source>
</evidence>
<protein>
    <recommendedName>
        <fullName evidence="6">MYND-type domain-containing protein</fullName>
    </recommendedName>
</protein>
<dbReference type="PANTHER" id="PTHR10379">
    <property type="entry name" value="MTG8 ETO EIGHT TWENTY ONE PROTEIN"/>
    <property type="match status" value="1"/>
</dbReference>
<dbReference type="PANTHER" id="PTHR10379:SF14">
    <property type="entry name" value="NERVY, ISOFORM D"/>
    <property type="match status" value="1"/>
</dbReference>
<feature type="region of interest" description="Disordered" evidence="5">
    <location>
        <begin position="28"/>
        <end position="61"/>
    </location>
</feature>
<reference evidence="7" key="1">
    <citation type="submission" date="2020-11" db="EMBL/GenBank/DDBJ databases">
        <authorList>
            <person name="Tran Van P."/>
        </authorList>
    </citation>
    <scope>NUCLEOTIDE SEQUENCE</scope>
</reference>
<dbReference type="GO" id="GO:0005634">
    <property type="term" value="C:nucleus"/>
    <property type="evidence" value="ECO:0007669"/>
    <property type="project" value="TreeGrafter"/>
</dbReference>
<dbReference type="Pfam" id="PF01753">
    <property type="entry name" value="zf-MYND"/>
    <property type="match status" value="1"/>
</dbReference>
<organism evidence="7">
    <name type="scientific">Medioppia subpectinata</name>
    <dbReference type="NCBI Taxonomy" id="1979941"/>
    <lineage>
        <taxon>Eukaryota</taxon>
        <taxon>Metazoa</taxon>
        <taxon>Ecdysozoa</taxon>
        <taxon>Arthropoda</taxon>
        <taxon>Chelicerata</taxon>
        <taxon>Arachnida</taxon>
        <taxon>Acari</taxon>
        <taxon>Acariformes</taxon>
        <taxon>Sarcoptiformes</taxon>
        <taxon>Oribatida</taxon>
        <taxon>Brachypylina</taxon>
        <taxon>Oppioidea</taxon>
        <taxon>Oppiidae</taxon>
        <taxon>Medioppia</taxon>
    </lineage>
</organism>
<sequence length="380" mass="42048">MTNPSILHSHLSTSGRSMFDDHNASAASAHFHGSTNNRENSINGRTHSSHPSAEHSNDRYSSVAERFEREYCRPTVGLYSQMHRDYNEDRDMEEEWKNINTMLNCILGMVEKTKRALAILQHRSESRVSEYSNNGLWNMPSLRGRHFSPLDVSHSSHSSHDFHELKKPRIDGLISNHFQKTALSEIDRIADIRRIPGSHKHLEEAVNEVKRQAVVELQKAVSAAETKATELVAAERLKMEKLVTDARRQAAEDALVAITHQDDSTENCWNCGRKASETCSGCNSARYCGSFCQHKDWENHHRVCQNTATNGSSNGSTNGSLVPQSSTPGCEKTSKSRSPTPASAPNVSNSSGSVGIKNSTSAPIVSAGDARDTNNKIKNE</sequence>
<dbReference type="InterPro" id="IPR014896">
    <property type="entry name" value="NHR2"/>
</dbReference>
<evidence type="ECO:0000259" key="6">
    <source>
        <dbReference type="PROSITE" id="PS50865"/>
    </source>
</evidence>
<keyword evidence="3" id="KW-0862">Zinc</keyword>
<dbReference type="InterPro" id="IPR013289">
    <property type="entry name" value="CBFA2T1/2/3"/>
</dbReference>
<feature type="compositionally biased region" description="Polar residues" evidence="5">
    <location>
        <begin position="33"/>
        <end position="51"/>
    </location>
</feature>
<evidence type="ECO:0000256" key="1">
    <source>
        <dbReference type="ARBA" id="ARBA00022723"/>
    </source>
</evidence>
<feature type="domain" description="MYND-type" evidence="6">
    <location>
        <begin position="268"/>
        <end position="304"/>
    </location>
</feature>
<dbReference type="Pfam" id="PF08788">
    <property type="entry name" value="NHR2"/>
    <property type="match status" value="1"/>
</dbReference>
<dbReference type="PROSITE" id="PS50865">
    <property type="entry name" value="ZF_MYND_2"/>
    <property type="match status" value="1"/>
</dbReference>
<dbReference type="AlphaFoldDB" id="A0A7R9Q250"/>
<evidence type="ECO:0000313" key="7">
    <source>
        <dbReference type="EMBL" id="CAD7628699.1"/>
    </source>
</evidence>
<gene>
    <name evidence="7" type="ORF">OSB1V03_LOCUS9120</name>
</gene>
<dbReference type="InterPro" id="IPR002893">
    <property type="entry name" value="Znf_MYND"/>
</dbReference>
<feature type="compositionally biased region" description="Low complexity" evidence="5">
    <location>
        <begin position="309"/>
        <end position="320"/>
    </location>
</feature>
<dbReference type="Proteomes" id="UP000759131">
    <property type="component" value="Unassembled WGS sequence"/>
</dbReference>
<dbReference type="OrthoDB" id="2951111at2759"/>
<dbReference type="GO" id="GO:0003714">
    <property type="term" value="F:transcription corepressor activity"/>
    <property type="evidence" value="ECO:0007669"/>
    <property type="project" value="InterPro"/>
</dbReference>
<evidence type="ECO:0000256" key="2">
    <source>
        <dbReference type="ARBA" id="ARBA00022771"/>
    </source>
</evidence>
<dbReference type="PROSITE" id="PS01360">
    <property type="entry name" value="ZF_MYND_1"/>
    <property type="match status" value="1"/>
</dbReference>
<dbReference type="GO" id="GO:0008270">
    <property type="term" value="F:zinc ion binding"/>
    <property type="evidence" value="ECO:0007669"/>
    <property type="project" value="UniProtKB-KW"/>
</dbReference>
<feature type="region of interest" description="Disordered" evidence="5">
    <location>
        <begin position="309"/>
        <end position="380"/>
    </location>
</feature>
<accession>A0A7R9Q250</accession>
<dbReference type="EMBL" id="CAJPIZ010006003">
    <property type="protein sequence ID" value="CAG2109129.1"/>
    <property type="molecule type" value="Genomic_DNA"/>
</dbReference>
<dbReference type="PRINTS" id="PR01875">
    <property type="entry name" value="ETOFAMILY"/>
</dbReference>
<feature type="compositionally biased region" description="Basic and acidic residues" evidence="5">
    <location>
        <begin position="369"/>
        <end position="380"/>
    </location>
</feature>
<feature type="compositionally biased region" description="Polar residues" evidence="5">
    <location>
        <begin position="336"/>
        <end position="363"/>
    </location>
</feature>
<dbReference type="SUPFAM" id="SSF144232">
    <property type="entry name" value="HIT/MYND zinc finger-like"/>
    <property type="match status" value="1"/>
</dbReference>
<dbReference type="Gene3D" id="6.10.140.2220">
    <property type="match status" value="1"/>
</dbReference>
<keyword evidence="1" id="KW-0479">Metal-binding</keyword>
<evidence type="ECO:0000313" key="8">
    <source>
        <dbReference type="Proteomes" id="UP000759131"/>
    </source>
</evidence>
<keyword evidence="2 4" id="KW-0863">Zinc-finger</keyword>
<keyword evidence="8" id="KW-1185">Reference proteome</keyword>
<evidence type="ECO:0000256" key="4">
    <source>
        <dbReference type="PROSITE-ProRule" id="PRU00134"/>
    </source>
</evidence>
<name>A0A7R9Q250_9ACAR</name>
<proteinExistence type="predicted"/>
<dbReference type="EMBL" id="OC860578">
    <property type="protein sequence ID" value="CAD7628699.1"/>
    <property type="molecule type" value="Genomic_DNA"/>
</dbReference>
<dbReference type="Gene3D" id="6.10.250.230">
    <property type="match status" value="1"/>
</dbReference>
<evidence type="ECO:0000256" key="5">
    <source>
        <dbReference type="SAM" id="MobiDB-lite"/>
    </source>
</evidence>
<dbReference type="FunFam" id="6.10.140.2220:FF:000001">
    <property type="entry name" value="CBFA2/RUNX1 translocation partner 3"/>
    <property type="match status" value="1"/>
</dbReference>